<organism evidence="1 2">
    <name type="scientific">Phytophthora cactorum</name>
    <dbReference type="NCBI Taxonomy" id="29920"/>
    <lineage>
        <taxon>Eukaryota</taxon>
        <taxon>Sar</taxon>
        <taxon>Stramenopiles</taxon>
        <taxon>Oomycota</taxon>
        <taxon>Peronosporomycetes</taxon>
        <taxon>Peronosporales</taxon>
        <taxon>Peronosporaceae</taxon>
        <taxon>Phytophthora</taxon>
    </lineage>
</organism>
<evidence type="ECO:0000313" key="2">
    <source>
        <dbReference type="Proteomes" id="UP000697107"/>
    </source>
</evidence>
<name>A0A8T1F9N3_9STRA</name>
<evidence type="ECO:0000313" key="1">
    <source>
        <dbReference type="EMBL" id="KAG2967362.1"/>
    </source>
</evidence>
<gene>
    <name evidence="1" type="ORF">PC118_g18631</name>
</gene>
<comment type="caution">
    <text evidence="1">The sequence shown here is derived from an EMBL/GenBank/DDBJ whole genome shotgun (WGS) entry which is preliminary data.</text>
</comment>
<dbReference type="AlphaFoldDB" id="A0A8T1F9N3"/>
<dbReference type="VEuPathDB" id="FungiDB:PC110_g17539"/>
<proteinExistence type="predicted"/>
<dbReference type="VEuPathDB" id="FungiDB:PC110_g9989"/>
<reference evidence="1" key="1">
    <citation type="submission" date="2018-10" db="EMBL/GenBank/DDBJ databases">
        <title>Effector identification in a new, highly contiguous assembly of the strawberry crown rot pathogen Phytophthora cactorum.</title>
        <authorList>
            <person name="Armitage A.D."/>
            <person name="Nellist C.F."/>
            <person name="Bates H."/>
            <person name="Vickerstaff R.J."/>
            <person name="Harrison R.J."/>
        </authorList>
    </citation>
    <scope>NUCLEOTIDE SEQUENCE</scope>
    <source>
        <strain evidence="1">P415</strain>
    </source>
</reference>
<dbReference type="EMBL" id="RCML01000937">
    <property type="protein sequence ID" value="KAG2967362.1"/>
    <property type="molecule type" value="Genomic_DNA"/>
</dbReference>
<sequence length="217" mass="23799">MDPAPKVFDTTAGAIVIPLSKIAKTKRLVACAFHASGISRSDYRALLGSLRHVATCVRPARGFIQRLRKDERRLQHARRVAITAAYAFLPSRWAIIYRRPSTGPHDLKGRQQARAPPRQKEPVFIATRSLSTVVGPPRPRGPGAMGGGSDFFFVLRRYEIVATTATTFWWFALQAADVTIIDAAGSPTLDPSHPEAVYIRLEGSEASQSGPPVVRML</sequence>
<accession>A0A8T1F9N3</accession>
<dbReference type="Proteomes" id="UP000697107">
    <property type="component" value="Unassembled WGS sequence"/>
</dbReference>
<protein>
    <submittedName>
        <fullName evidence="1">Uncharacterized protein</fullName>
    </submittedName>
</protein>